<protein>
    <recommendedName>
        <fullName evidence="1">non-specific serine/threonine protein kinase</fullName>
        <ecNumber evidence="1">2.7.11.1</ecNumber>
    </recommendedName>
</protein>
<dbReference type="PANTHER" id="PTHR24363">
    <property type="entry name" value="SERINE/THREONINE PROTEIN KINASE"/>
    <property type="match status" value="1"/>
</dbReference>
<dbReference type="PROSITE" id="PS50011">
    <property type="entry name" value="PROTEIN_KINASE_DOM"/>
    <property type="match status" value="1"/>
</dbReference>
<keyword evidence="4" id="KW-0547">Nucleotide-binding</keyword>
<keyword evidence="12" id="KW-1185">Reference proteome</keyword>
<evidence type="ECO:0000256" key="1">
    <source>
        <dbReference type="ARBA" id="ARBA00012513"/>
    </source>
</evidence>
<dbReference type="GO" id="GO:0016301">
    <property type="term" value="F:kinase activity"/>
    <property type="evidence" value="ECO:0007669"/>
    <property type="project" value="UniProtKB-KW"/>
</dbReference>
<evidence type="ECO:0000313" key="11">
    <source>
        <dbReference type="EMBL" id="MBD2535246.1"/>
    </source>
</evidence>
<dbReference type="SMART" id="SM00220">
    <property type="entry name" value="S_TKc"/>
    <property type="match status" value="1"/>
</dbReference>
<keyword evidence="3" id="KW-0808">Transferase</keyword>
<dbReference type="EMBL" id="JACJSI010000251">
    <property type="protein sequence ID" value="MBD2535246.1"/>
    <property type="molecule type" value="Genomic_DNA"/>
</dbReference>
<dbReference type="Proteomes" id="UP000623440">
    <property type="component" value="Unassembled WGS sequence"/>
</dbReference>
<dbReference type="Gene3D" id="1.10.510.10">
    <property type="entry name" value="Transferase(Phosphotransferase) domain 1"/>
    <property type="match status" value="1"/>
</dbReference>
<evidence type="ECO:0000313" key="12">
    <source>
        <dbReference type="Proteomes" id="UP000623440"/>
    </source>
</evidence>
<dbReference type="InterPro" id="IPR019734">
    <property type="entry name" value="TPR_rpt"/>
</dbReference>
<dbReference type="SUPFAM" id="SSF48452">
    <property type="entry name" value="TPR-like"/>
    <property type="match status" value="1"/>
</dbReference>
<accession>A0ABR8E0P9</accession>
<name>A0ABR8E0P9_9NOSO</name>
<dbReference type="EC" id="2.7.11.1" evidence="1"/>
<evidence type="ECO:0000256" key="3">
    <source>
        <dbReference type="ARBA" id="ARBA00022679"/>
    </source>
</evidence>
<organism evidence="11 12">
    <name type="scientific">Nostoc flagelliforme FACHB-838</name>
    <dbReference type="NCBI Taxonomy" id="2692904"/>
    <lineage>
        <taxon>Bacteria</taxon>
        <taxon>Bacillati</taxon>
        <taxon>Cyanobacteriota</taxon>
        <taxon>Cyanophyceae</taxon>
        <taxon>Nostocales</taxon>
        <taxon>Nostocaceae</taxon>
        <taxon>Nostoc</taxon>
    </lineage>
</organism>
<dbReference type="Gene3D" id="1.25.40.10">
    <property type="entry name" value="Tetratricopeptide repeat domain"/>
    <property type="match status" value="2"/>
</dbReference>
<dbReference type="SUPFAM" id="SSF56112">
    <property type="entry name" value="Protein kinase-like (PK-like)"/>
    <property type="match status" value="1"/>
</dbReference>
<sequence length="615" mass="69815">MVYCINHLCSQRNNPNDAENCLACGTPLLINGRIRLLRPLSSINEEIPTYTEVFEVEDAGTKLHPGFQIRVMKILKWNEPKLVELVRQEALALQVIEHPGIPESTMDDYFTFTLKGTRVELHCVIMQKIEGENLRQWLEAYGRISQEMALEWFSQLIDIIDLVHRSGFFHRDIKPENIIYQPGSNKLVLVDFGAARRITRTYLTKISTSGGTRTGLGSGHEITSIVTPFFTPLEQIEGQAVPQSDFYALGRTFVNLVTGISLMDIPKNQDRSRLIWRKYAPQIDKPFADLLDDMMAPAPAQRPTNTKVIIQRLKKLPLQTKVQKILKSKTFIFSVFIGFVTLADIGTLKILLPGLANTLIAGGEKSEMANDSQKAQQKFNLALLLSPQSKVSISTFYFNRASKNLNNPEIAKKYYELAIKYNNQDISAYNNLAIVCQQLNDINCVNNSYKNQFKLKHDSWEGHYGLGNFYEQQGKYDLAEKQYEIAMATSDQAIFAVAALARLKNKRGDDNAAAILALQGLNKTNNRELRASLYKDLGWSKLMQNHLTEAKEYLEKATELDSQRTDAYCLLSQVEEALGKTDEARIHIEVCILAKSNLPEVFMWRQNLLNRILKK</sequence>
<feature type="domain" description="Protein kinase" evidence="10">
    <location>
        <begin position="1"/>
        <end position="316"/>
    </location>
</feature>
<dbReference type="Pfam" id="PF13181">
    <property type="entry name" value="TPR_8"/>
    <property type="match status" value="1"/>
</dbReference>
<dbReference type="RefSeq" id="WP_190946091.1">
    <property type="nucleotide sequence ID" value="NZ_JACJSI010000251.1"/>
</dbReference>
<keyword evidence="5 11" id="KW-0418">Kinase</keyword>
<dbReference type="InterPro" id="IPR011009">
    <property type="entry name" value="Kinase-like_dom_sf"/>
</dbReference>
<evidence type="ECO:0000256" key="7">
    <source>
        <dbReference type="ARBA" id="ARBA00047899"/>
    </source>
</evidence>
<evidence type="ECO:0000256" key="5">
    <source>
        <dbReference type="ARBA" id="ARBA00022777"/>
    </source>
</evidence>
<dbReference type="PROSITE" id="PS50005">
    <property type="entry name" value="TPR"/>
    <property type="match status" value="1"/>
</dbReference>
<reference evidence="11 12" key="1">
    <citation type="journal article" date="2020" name="ISME J.">
        <title>Comparative genomics reveals insights into cyanobacterial evolution and habitat adaptation.</title>
        <authorList>
            <person name="Chen M.Y."/>
            <person name="Teng W.K."/>
            <person name="Zhao L."/>
            <person name="Hu C.X."/>
            <person name="Zhou Y.K."/>
            <person name="Han B.P."/>
            <person name="Song L.R."/>
            <person name="Shu W.S."/>
        </authorList>
    </citation>
    <scope>NUCLEOTIDE SEQUENCE [LARGE SCALE GENOMIC DNA]</scope>
    <source>
        <strain evidence="11 12">FACHB-838</strain>
    </source>
</reference>
<gene>
    <name evidence="11" type="ORF">H6G97_39885</name>
</gene>
<dbReference type="PANTHER" id="PTHR24363:SF0">
    <property type="entry name" value="SERINE_THREONINE KINASE LIKE DOMAIN CONTAINING 1"/>
    <property type="match status" value="1"/>
</dbReference>
<evidence type="ECO:0000256" key="2">
    <source>
        <dbReference type="ARBA" id="ARBA00022527"/>
    </source>
</evidence>
<comment type="catalytic activity">
    <reaction evidence="7">
        <text>L-threonyl-[protein] + ATP = O-phospho-L-threonyl-[protein] + ADP + H(+)</text>
        <dbReference type="Rhea" id="RHEA:46608"/>
        <dbReference type="Rhea" id="RHEA-COMP:11060"/>
        <dbReference type="Rhea" id="RHEA-COMP:11605"/>
        <dbReference type="ChEBI" id="CHEBI:15378"/>
        <dbReference type="ChEBI" id="CHEBI:30013"/>
        <dbReference type="ChEBI" id="CHEBI:30616"/>
        <dbReference type="ChEBI" id="CHEBI:61977"/>
        <dbReference type="ChEBI" id="CHEBI:456216"/>
        <dbReference type="EC" id="2.7.11.1"/>
    </reaction>
</comment>
<dbReference type="SMART" id="SM00028">
    <property type="entry name" value="TPR"/>
    <property type="match status" value="4"/>
</dbReference>
<dbReference type="Pfam" id="PF00069">
    <property type="entry name" value="Pkinase"/>
    <property type="match status" value="1"/>
</dbReference>
<comment type="catalytic activity">
    <reaction evidence="8">
        <text>L-seryl-[protein] + ATP = O-phospho-L-seryl-[protein] + ADP + H(+)</text>
        <dbReference type="Rhea" id="RHEA:17989"/>
        <dbReference type="Rhea" id="RHEA-COMP:9863"/>
        <dbReference type="Rhea" id="RHEA-COMP:11604"/>
        <dbReference type="ChEBI" id="CHEBI:15378"/>
        <dbReference type="ChEBI" id="CHEBI:29999"/>
        <dbReference type="ChEBI" id="CHEBI:30616"/>
        <dbReference type="ChEBI" id="CHEBI:83421"/>
        <dbReference type="ChEBI" id="CHEBI:456216"/>
        <dbReference type="EC" id="2.7.11.1"/>
    </reaction>
</comment>
<dbReference type="InterPro" id="IPR008271">
    <property type="entry name" value="Ser/Thr_kinase_AS"/>
</dbReference>
<comment type="caution">
    <text evidence="11">The sequence shown here is derived from an EMBL/GenBank/DDBJ whole genome shotgun (WGS) entry which is preliminary data.</text>
</comment>
<keyword evidence="9" id="KW-0802">TPR repeat</keyword>
<dbReference type="InterPro" id="IPR000719">
    <property type="entry name" value="Prot_kinase_dom"/>
</dbReference>
<evidence type="ECO:0000256" key="6">
    <source>
        <dbReference type="ARBA" id="ARBA00022840"/>
    </source>
</evidence>
<evidence type="ECO:0000256" key="8">
    <source>
        <dbReference type="ARBA" id="ARBA00048679"/>
    </source>
</evidence>
<evidence type="ECO:0000259" key="10">
    <source>
        <dbReference type="PROSITE" id="PS50011"/>
    </source>
</evidence>
<keyword evidence="2" id="KW-0723">Serine/threonine-protein kinase</keyword>
<dbReference type="PROSITE" id="PS00108">
    <property type="entry name" value="PROTEIN_KINASE_ST"/>
    <property type="match status" value="1"/>
</dbReference>
<dbReference type="CDD" id="cd14014">
    <property type="entry name" value="STKc_PknB_like"/>
    <property type="match status" value="1"/>
</dbReference>
<keyword evidence="6" id="KW-0067">ATP-binding</keyword>
<feature type="repeat" description="TPR" evidence="9">
    <location>
        <begin position="531"/>
        <end position="564"/>
    </location>
</feature>
<proteinExistence type="predicted"/>
<evidence type="ECO:0000256" key="9">
    <source>
        <dbReference type="PROSITE-ProRule" id="PRU00339"/>
    </source>
</evidence>
<dbReference type="Pfam" id="PF13432">
    <property type="entry name" value="TPR_16"/>
    <property type="match status" value="1"/>
</dbReference>
<evidence type="ECO:0000256" key="4">
    <source>
        <dbReference type="ARBA" id="ARBA00022741"/>
    </source>
</evidence>
<dbReference type="InterPro" id="IPR011990">
    <property type="entry name" value="TPR-like_helical_dom_sf"/>
</dbReference>